<dbReference type="InterPro" id="IPR023198">
    <property type="entry name" value="PGP-like_dom2"/>
</dbReference>
<dbReference type="SFLD" id="SFLDG01129">
    <property type="entry name" value="C1.5:_HAD__Beta-PGM__Phosphata"/>
    <property type="match status" value="1"/>
</dbReference>
<dbReference type="Proteomes" id="UP000325302">
    <property type="component" value="Unassembled WGS sequence"/>
</dbReference>
<keyword evidence="1" id="KW-0378">Hydrolase</keyword>
<dbReference type="PANTHER" id="PTHR43434">
    <property type="entry name" value="PHOSPHOGLYCOLATE PHOSPHATASE"/>
    <property type="match status" value="1"/>
</dbReference>
<dbReference type="PANTHER" id="PTHR43434:SF24">
    <property type="entry name" value="HYDROLASE-RELATED"/>
    <property type="match status" value="1"/>
</dbReference>
<dbReference type="SFLD" id="SFLDS00003">
    <property type="entry name" value="Haloacid_Dehalogenase"/>
    <property type="match status" value="1"/>
</dbReference>
<name>A0A5A9W5L6_9GAMM</name>
<dbReference type="InterPro" id="IPR041492">
    <property type="entry name" value="HAD_2"/>
</dbReference>
<comment type="caution">
    <text evidence="1">The sequence shown here is derived from an EMBL/GenBank/DDBJ whole genome shotgun (WGS) entry which is preliminary data.</text>
</comment>
<reference evidence="1 2" key="1">
    <citation type="submission" date="2019-03" db="EMBL/GenBank/DDBJ databases">
        <title>Nitrincola sp. nov. isolated from an Indian soda lake.</title>
        <authorList>
            <person name="Joshi A."/>
            <person name="Thite S.V."/>
            <person name="Joseph N."/>
            <person name="Dhotre D."/>
            <person name="Moorthy M."/>
            <person name="Shouche Y.S."/>
        </authorList>
    </citation>
    <scope>NUCLEOTIDE SEQUENCE [LARGE SCALE GENOMIC DNA]</scope>
    <source>
        <strain evidence="1 2">MEB193</strain>
    </source>
</reference>
<protein>
    <submittedName>
        <fullName evidence="1">HAD family hydrolase</fullName>
    </submittedName>
</protein>
<dbReference type="Gene3D" id="1.10.150.240">
    <property type="entry name" value="Putative phosphatase, domain 2"/>
    <property type="match status" value="1"/>
</dbReference>
<dbReference type="InterPro" id="IPR036412">
    <property type="entry name" value="HAD-like_sf"/>
</dbReference>
<sequence>MYQLLIFDWDGTLIDSEGRIISSMQAAAADLTLPKPSDAAVRNIIGLGLPEAILAIYPDADTALIEALRDRYAHYFLSADPTETHLFPGVRETLQSLAKTHRLAVATGKSRKGLNRALTETGLGSLFEITRCADETTSKPDPHMLEEIIWMTDVSSKAALMIGDTEYDLEMGQRAGMDTLAVTYGAHEVERLLRWKPVHQIDEFSELQPWLGRLNSGTQPS</sequence>
<dbReference type="InterPro" id="IPR050155">
    <property type="entry name" value="HAD-like_hydrolase_sf"/>
</dbReference>
<dbReference type="InterPro" id="IPR023214">
    <property type="entry name" value="HAD_sf"/>
</dbReference>
<dbReference type="OrthoDB" id="9782449at2"/>
<gene>
    <name evidence="1" type="ORF">E1H14_05655</name>
</gene>
<dbReference type="GO" id="GO:0005829">
    <property type="term" value="C:cytosol"/>
    <property type="evidence" value="ECO:0007669"/>
    <property type="project" value="TreeGrafter"/>
</dbReference>
<dbReference type="NCBIfam" id="TIGR01549">
    <property type="entry name" value="HAD-SF-IA-v1"/>
    <property type="match status" value="1"/>
</dbReference>
<dbReference type="GO" id="GO:0006281">
    <property type="term" value="P:DNA repair"/>
    <property type="evidence" value="ECO:0007669"/>
    <property type="project" value="TreeGrafter"/>
</dbReference>
<evidence type="ECO:0000313" key="1">
    <source>
        <dbReference type="EMBL" id="KAA0875465.1"/>
    </source>
</evidence>
<dbReference type="InterPro" id="IPR006439">
    <property type="entry name" value="HAD-SF_hydro_IA"/>
</dbReference>
<dbReference type="SUPFAM" id="SSF56784">
    <property type="entry name" value="HAD-like"/>
    <property type="match status" value="1"/>
</dbReference>
<dbReference type="AlphaFoldDB" id="A0A5A9W5L6"/>
<dbReference type="GO" id="GO:0008967">
    <property type="term" value="F:phosphoglycolate phosphatase activity"/>
    <property type="evidence" value="ECO:0007669"/>
    <property type="project" value="TreeGrafter"/>
</dbReference>
<dbReference type="RefSeq" id="WP_149390471.1">
    <property type="nucleotide sequence ID" value="NZ_SMRS01000003.1"/>
</dbReference>
<evidence type="ECO:0000313" key="2">
    <source>
        <dbReference type="Proteomes" id="UP000325302"/>
    </source>
</evidence>
<dbReference type="EMBL" id="SMRS01000003">
    <property type="protein sequence ID" value="KAA0875465.1"/>
    <property type="molecule type" value="Genomic_DNA"/>
</dbReference>
<proteinExistence type="predicted"/>
<keyword evidence="2" id="KW-1185">Reference proteome</keyword>
<dbReference type="Gene3D" id="3.40.50.1000">
    <property type="entry name" value="HAD superfamily/HAD-like"/>
    <property type="match status" value="1"/>
</dbReference>
<dbReference type="Pfam" id="PF13419">
    <property type="entry name" value="HAD_2"/>
    <property type="match status" value="1"/>
</dbReference>
<dbReference type="SFLD" id="SFLDG01135">
    <property type="entry name" value="C1.5.6:_HAD__Beta-PGM__Phospha"/>
    <property type="match status" value="1"/>
</dbReference>
<accession>A0A5A9W5L6</accession>
<organism evidence="1 2">
    <name type="scientific">Nitrincola tapanii</name>
    <dbReference type="NCBI Taxonomy" id="1708751"/>
    <lineage>
        <taxon>Bacteria</taxon>
        <taxon>Pseudomonadati</taxon>
        <taxon>Pseudomonadota</taxon>
        <taxon>Gammaproteobacteria</taxon>
        <taxon>Oceanospirillales</taxon>
        <taxon>Oceanospirillaceae</taxon>
        <taxon>Nitrincola</taxon>
    </lineage>
</organism>